<dbReference type="Gene3D" id="3.40.47.10">
    <property type="match status" value="1"/>
</dbReference>
<name>A0ABT3KUC5_9BURK</name>
<dbReference type="InterPro" id="IPR000794">
    <property type="entry name" value="Beta-ketoacyl_synthase"/>
</dbReference>
<feature type="domain" description="Ketosynthase family 3 (KS3)" evidence="5">
    <location>
        <begin position="3"/>
        <end position="414"/>
    </location>
</feature>
<proteinExistence type="inferred from homology"/>
<reference evidence="7" key="1">
    <citation type="submission" date="2023-07" db="EMBL/GenBank/DDBJ databases">
        <title>Verminephrobacter genomes.</title>
        <authorList>
            <person name="Lund M.B."/>
        </authorList>
    </citation>
    <scope>NUCLEOTIDE SEQUENCE [LARGE SCALE GENOMIC DNA]</scope>
    <source>
        <strain evidence="7">AtM5-05</strain>
    </source>
</reference>
<dbReference type="SMART" id="SM00825">
    <property type="entry name" value="PKS_KS"/>
    <property type="match status" value="1"/>
</dbReference>
<comment type="caution">
    <text evidence="6">The sequence shown here is derived from an EMBL/GenBank/DDBJ whole genome shotgun (WGS) entry which is preliminary data.</text>
</comment>
<evidence type="ECO:0000313" key="6">
    <source>
        <dbReference type="EMBL" id="MCW5321942.1"/>
    </source>
</evidence>
<dbReference type="InterPro" id="IPR014031">
    <property type="entry name" value="Ketoacyl_synth_C"/>
</dbReference>
<organism evidence="6 7">
    <name type="scientific">Verminephrobacter aporrectodeae subsp. tuberculatae</name>
    <dbReference type="NCBI Taxonomy" id="1110392"/>
    <lineage>
        <taxon>Bacteria</taxon>
        <taxon>Pseudomonadati</taxon>
        <taxon>Pseudomonadota</taxon>
        <taxon>Betaproteobacteria</taxon>
        <taxon>Burkholderiales</taxon>
        <taxon>Comamonadaceae</taxon>
        <taxon>Verminephrobacter</taxon>
    </lineage>
</organism>
<dbReference type="InterPro" id="IPR016039">
    <property type="entry name" value="Thiolase-like"/>
</dbReference>
<evidence type="ECO:0000259" key="5">
    <source>
        <dbReference type="PROSITE" id="PS52004"/>
    </source>
</evidence>
<dbReference type="InterPro" id="IPR014030">
    <property type="entry name" value="Ketoacyl_synth_N"/>
</dbReference>
<dbReference type="InterPro" id="IPR020841">
    <property type="entry name" value="PKS_Beta-ketoAc_synthase_dom"/>
</dbReference>
<accession>A0ABT3KUC5</accession>
<dbReference type="Pfam" id="PF02801">
    <property type="entry name" value="Ketoacyl-synt_C"/>
    <property type="match status" value="1"/>
</dbReference>
<evidence type="ECO:0000256" key="4">
    <source>
        <dbReference type="RuleBase" id="RU003694"/>
    </source>
</evidence>
<evidence type="ECO:0000256" key="1">
    <source>
        <dbReference type="ARBA" id="ARBA00005194"/>
    </source>
</evidence>
<evidence type="ECO:0000256" key="3">
    <source>
        <dbReference type="ARBA" id="ARBA00022679"/>
    </source>
</evidence>
<dbReference type="PANTHER" id="PTHR11712">
    <property type="entry name" value="POLYKETIDE SYNTHASE-RELATED"/>
    <property type="match status" value="1"/>
</dbReference>
<gene>
    <name evidence="6" type="ORF">D5039_12505</name>
</gene>
<comment type="pathway">
    <text evidence="1">Lipid metabolism; fatty acid biosynthesis.</text>
</comment>
<dbReference type="Pfam" id="PF00109">
    <property type="entry name" value="ketoacyl-synt"/>
    <property type="match status" value="1"/>
</dbReference>
<evidence type="ECO:0000256" key="2">
    <source>
        <dbReference type="ARBA" id="ARBA00008467"/>
    </source>
</evidence>
<dbReference type="SUPFAM" id="SSF53901">
    <property type="entry name" value="Thiolase-like"/>
    <property type="match status" value="2"/>
</dbReference>
<sequence>MTAPALAVTGLGAVSACGLGTPALLDAMRAGRVGIEAGAALGLQASALAPLPDCDIARDADALGIDATLAANLQRHAHRAGQARRATLLAAAQAWCQAGSTAAADRVALIVSGSNLDQQGVAESMARAMEGRAVRPGYASDFMDTDHVGAVSEALGIRGEGYAIGGASASGGVALAHARRALLSGEVDAVLVVGVPMMLSNAELQALAAAGAMYRGSAPRAGECVCRPFDRAAAGFVYGQASAAMVLEPDAAVRGRGGRPLAHLAAAAMGLDANRSTNPSVQGEVSAMRRALSQAGLDAAAIDLVSAHGTASLLGDRTEATALAEVFAEAGCRPAINMPKALFGHCLASAGLLEAVALVLQMRAGFAHGNPALDTPIDDRLDWVRTHARACRVVSAMSNSFGFGGINSSQIFTLPQESPHEHKLDRRTSA</sequence>
<dbReference type="Proteomes" id="UP001208935">
    <property type="component" value="Unassembled WGS sequence"/>
</dbReference>
<dbReference type="RefSeq" id="WP_265665227.1">
    <property type="nucleotide sequence ID" value="NZ_RCAQ01000051.1"/>
</dbReference>
<dbReference type="PANTHER" id="PTHR11712:SF336">
    <property type="entry name" value="3-OXOACYL-[ACYL-CARRIER-PROTEIN] SYNTHASE, MITOCHONDRIAL"/>
    <property type="match status" value="1"/>
</dbReference>
<comment type="similarity">
    <text evidence="2 4">Belongs to the thiolase-like superfamily. Beta-ketoacyl-ACP synthases family.</text>
</comment>
<protein>
    <submittedName>
        <fullName evidence="6">Polyketide beta-ketoacyl:ACP synthase</fullName>
    </submittedName>
</protein>
<keyword evidence="3 4" id="KW-0808">Transferase</keyword>
<dbReference type="PROSITE" id="PS52004">
    <property type="entry name" value="KS3_2"/>
    <property type="match status" value="1"/>
</dbReference>
<evidence type="ECO:0000313" key="7">
    <source>
        <dbReference type="Proteomes" id="UP001208935"/>
    </source>
</evidence>
<keyword evidence="7" id="KW-1185">Reference proteome</keyword>
<dbReference type="EMBL" id="QZCW01000002">
    <property type="protein sequence ID" value="MCW5321942.1"/>
    <property type="molecule type" value="Genomic_DNA"/>
</dbReference>